<feature type="region of interest" description="Disordered" evidence="1">
    <location>
        <begin position="76"/>
        <end position="183"/>
    </location>
</feature>
<dbReference type="Proteomes" id="UP001620645">
    <property type="component" value="Unassembled WGS sequence"/>
</dbReference>
<evidence type="ECO:0000256" key="1">
    <source>
        <dbReference type="SAM" id="MobiDB-lite"/>
    </source>
</evidence>
<comment type="caution">
    <text evidence="2">The sequence shown here is derived from an EMBL/GenBank/DDBJ whole genome shotgun (WGS) entry which is preliminary data.</text>
</comment>
<evidence type="ECO:0000313" key="2">
    <source>
        <dbReference type="EMBL" id="KAL3094407.1"/>
    </source>
</evidence>
<proteinExistence type="predicted"/>
<organism evidence="2 3">
    <name type="scientific">Heterodera schachtii</name>
    <name type="common">Sugarbeet cyst nematode worm</name>
    <name type="synonym">Tylenchus schachtii</name>
    <dbReference type="NCBI Taxonomy" id="97005"/>
    <lineage>
        <taxon>Eukaryota</taxon>
        <taxon>Metazoa</taxon>
        <taxon>Ecdysozoa</taxon>
        <taxon>Nematoda</taxon>
        <taxon>Chromadorea</taxon>
        <taxon>Rhabditida</taxon>
        <taxon>Tylenchina</taxon>
        <taxon>Tylenchomorpha</taxon>
        <taxon>Tylenchoidea</taxon>
        <taxon>Heteroderidae</taxon>
        <taxon>Heteroderinae</taxon>
        <taxon>Heterodera</taxon>
    </lineage>
</organism>
<feature type="compositionally biased region" description="Acidic residues" evidence="1">
    <location>
        <begin position="95"/>
        <end position="115"/>
    </location>
</feature>
<accession>A0ABD2JUX5</accession>
<protein>
    <submittedName>
        <fullName evidence="2">Uncharacterized protein</fullName>
    </submittedName>
</protein>
<keyword evidence="3" id="KW-1185">Reference proteome</keyword>
<gene>
    <name evidence="2" type="ORF">niasHS_004309</name>
</gene>
<sequence length="286" mass="32553">MVLAAAGKVAKEKAVGHSYVRTSAGWAEMESEEEKKEYQKREDVLELCELLVEKNTIRPKDLRRVLDDSLWELNHPEDANYQYEKADEQPGDEHNEGEEAEEAEEEEEEEGEEADGGGAAGGNGEGGGNGGAAGSAEGEGEKEEEDEDEEEEEEEAENGQQIDYDVGGWAEMESEEEKKEYQKREVRRLDRWAIRTAEEMLDARWQDVLELCELLVEKNTIRPKDLRRVLGDSLWELNHPKDALYEYELAPEQPGDEDDEEEEGEEEGEGEDEDGEQIEFVFKKTF</sequence>
<feature type="compositionally biased region" description="Gly residues" evidence="1">
    <location>
        <begin position="116"/>
        <end position="133"/>
    </location>
</feature>
<reference evidence="2 3" key="1">
    <citation type="submission" date="2024-10" db="EMBL/GenBank/DDBJ databases">
        <authorList>
            <person name="Kim D."/>
        </authorList>
    </citation>
    <scope>NUCLEOTIDE SEQUENCE [LARGE SCALE GENOMIC DNA]</scope>
    <source>
        <strain evidence="2">Taebaek</strain>
    </source>
</reference>
<feature type="compositionally biased region" description="Acidic residues" evidence="1">
    <location>
        <begin position="254"/>
        <end position="277"/>
    </location>
</feature>
<dbReference type="InterPro" id="IPR037219">
    <property type="entry name" value="Peptidase_M41-like"/>
</dbReference>
<dbReference type="EMBL" id="JBICCN010000091">
    <property type="protein sequence ID" value="KAL3094407.1"/>
    <property type="molecule type" value="Genomic_DNA"/>
</dbReference>
<dbReference type="SUPFAM" id="SSF140990">
    <property type="entry name" value="FtsH protease domain-like"/>
    <property type="match status" value="1"/>
</dbReference>
<feature type="compositionally biased region" description="Acidic residues" evidence="1">
    <location>
        <begin position="138"/>
        <end position="157"/>
    </location>
</feature>
<dbReference type="AlphaFoldDB" id="A0ABD2JUX5"/>
<name>A0ABD2JUX5_HETSC</name>
<feature type="compositionally biased region" description="Basic and acidic residues" evidence="1">
    <location>
        <begin position="76"/>
        <end position="94"/>
    </location>
</feature>
<feature type="region of interest" description="Disordered" evidence="1">
    <location>
        <begin position="247"/>
        <end position="277"/>
    </location>
</feature>
<evidence type="ECO:0000313" key="3">
    <source>
        <dbReference type="Proteomes" id="UP001620645"/>
    </source>
</evidence>